<sequence>MLHQIHLQHHLLSCTTYTIIAKYKQIGKLTPKTLANSSSTQEFLVFISHLELNSRDAILSHNSRNATFLTPMPTQLKGYVVSHNSKNTSKPTFEGSL</sequence>
<keyword evidence="2" id="KW-1185">Reference proteome</keyword>
<organism evidence="1 2">
    <name type="scientific">Vigna unguiculata</name>
    <name type="common">Cowpea</name>
    <dbReference type="NCBI Taxonomy" id="3917"/>
    <lineage>
        <taxon>Eukaryota</taxon>
        <taxon>Viridiplantae</taxon>
        <taxon>Streptophyta</taxon>
        <taxon>Embryophyta</taxon>
        <taxon>Tracheophyta</taxon>
        <taxon>Spermatophyta</taxon>
        <taxon>Magnoliopsida</taxon>
        <taxon>eudicotyledons</taxon>
        <taxon>Gunneridae</taxon>
        <taxon>Pentapetalae</taxon>
        <taxon>rosids</taxon>
        <taxon>fabids</taxon>
        <taxon>Fabales</taxon>
        <taxon>Fabaceae</taxon>
        <taxon>Papilionoideae</taxon>
        <taxon>50 kb inversion clade</taxon>
        <taxon>NPAAA clade</taxon>
        <taxon>indigoferoid/millettioid clade</taxon>
        <taxon>Phaseoleae</taxon>
        <taxon>Vigna</taxon>
    </lineage>
</organism>
<dbReference type="AlphaFoldDB" id="A0A4D6LW42"/>
<reference evidence="1 2" key="1">
    <citation type="submission" date="2019-04" db="EMBL/GenBank/DDBJ databases">
        <title>An improved genome assembly and genetic linkage map for asparagus bean, Vigna unguiculata ssp. sesquipedialis.</title>
        <authorList>
            <person name="Xia Q."/>
            <person name="Zhang R."/>
            <person name="Dong Y."/>
        </authorList>
    </citation>
    <scope>NUCLEOTIDE SEQUENCE [LARGE SCALE GENOMIC DNA]</scope>
    <source>
        <tissue evidence="1">Leaf</tissue>
    </source>
</reference>
<evidence type="ECO:0000313" key="2">
    <source>
        <dbReference type="Proteomes" id="UP000501690"/>
    </source>
</evidence>
<proteinExistence type="predicted"/>
<accession>A0A4D6LW42</accession>
<evidence type="ECO:0000313" key="1">
    <source>
        <dbReference type="EMBL" id="QCD92895.1"/>
    </source>
</evidence>
<protein>
    <submittedName>
        <fullName evidence="1">Uncharacterized protein</fullName>
    </submittedName>
</protein>
<dbReference type="Proteomes" id="UP000501690">
    <property type="component" value="Linkage Group LG5"/>
</dbReference>
<name>A0A4D6LW42_VIGUN</name>
<dbReference type="EMBL" id="CP039349">
    <property type="protein sequence ID" value="QCD92895.1"/>
    <property type="molecule type" value="Genomic_DNA"/>
</dbReference>
<gene>
    <name evidence="1" type="ORF">DEO72_LG5g964</name>
</gene>